<evidence type="ECO:0000313" key="5">
    <source>
        <dbReference type="EMBL" id="MBD3363656.1"/>
    </source>
</evidence>
<dbReference type="Pfam" id="PF13432">
    <property type="entry name" value="TPR_16"/>
    <property type="match status" value="1"/>
</dbReference>
<dbReference type="AlphaFoldDB" id="A0A9D5QC52"/>
<keyword evidence="1" id="KW-0677">Repeat</keyword>
<evidence type="ECO:0000256" key="2">
    <source>
        <dbReference type="ARBA" id="ARBA00022803"/>
    </source>
</evidence>
<feature type="repeat" description="TPR" evidence="3">
    <location>
        <begin position="224"/>
        <end position="257"/>
    </location>
</feature>
<comment type="caution">
    <text evidence="5">The sequence shown here is derived from an EMBL/GenBank/DDBJ whole genome shotgun (WGS) entry which is preliminary data.</text>
</comment>
<dbReference type="PANTHER" id="PTHR12558:SF13">
    <property type="entry name" value="CELL DIVISION CYCLE PROTEIN 27 HOMOLOG"/>
    <property type="match status" value="1"/>
</dbReference>
<proteinExistence type="predicted"/>
<reference evidence="5" key="1">
    <citation type="submission" date="2019-11" db="EMBL/GenBank/DDBJ databases">
        <title>Microbial mats filling the niche in hypersaline microbial mats.</title>
        <authorList>
            <person name="Wong H.L."/>
            <person name="Macleod F.I."/>
            <person name="White R.A. III"/>
            <person name="Burns B.P."/>
        </authorList>
    </citation>
    <scope>NUCLEOTIDE SEQUENCE</scope>
    <source>
        <strain evidence="5">Bin_327</strain>
    </source>
</reference>
<evidence type="ECO:0000313" key="6">
    <source>
        <dbReference type="Proteomes" id="UP000630660"/>
    </source>
</evidence>
<dbReference type="EMBL" id="WJKJ01000012">
    <property type="protein sequence ID" value="MBD3363656.1"/>
    <property type="molecule type" value="Genomic_DNA"/>
</dbReference>
<protein>
    <submittedName>
        <fullName evidence="5">Tetratricopeptide repeat protein</fullName>
    </submittedName>
</protein>
<dbReference type="Gene3D" id="1.25.40.10">
    <property type="entry name" value="Tetratricopeptide repeat domain"/>
    <property type="match status" value="1"/>
</dbReference>
<dbReference type="SMART" id="SM00028">
    <property type="entry name" value="TPR"/>
    <property type="match status" value="4"/>
</dbReference>
<dbReference type="InterPro" id="IPR013105">
    <property type="entry name" value="TPR_2"/>
</dbReference>
<dbReference type="PROSITE" id="PS50005">
    <property type="entry name" value="TPR"/>
    <property type="match status" value="3"/>
</dbReference>
<dbReference type="InterPro" id="IPR001279">
    <property type="entry name" value="Metallo-B-lactamas"/>
</dbReference>
<feature type="repeat" description="TPR" evidence="3">
    <location>
        <begin position="152"/>
        <end position="185"/>
    </location>
</feature>
<dbReference type="PROSITE" id="PS50293">
    <property type="entry name" value="TPR_REGION"/>
    <property type="match status" value="1"/>
</dbReference>
<feature type="repeat" description="TPR" evidence="3">
    <location>
        <begin position="188"/>
        <end position="221"/>
    </location>
</feature>
<dbReference type="Gene3D" id="3.60.15.10">
    <property type="entry name" value="Ribonuclease Z/Hydroxyacylglutathione hydrolase-like"/>
    <property type="match status" value="1"/>
</dbReference>
<gene>
    <name evidence="5" type="ORF">GF359_00415</name>
</gene>
<accession>A0A9D5QC52</accession>
<evidence type="ECO:0000256" key="3">
    <source>
        <dbReference type="PROSITE-ProRule" id="PRU00339"/>
    </source>
</evidence>
<evidence type="ECO:0000259" key="4">
    <source>
        <dbReference type="Pfam" id="PF12706"/>
    </source>
</evidence>
<dbReference type="InterPro" id="IPR019734">
    <property type="entry name" value="TPR_rpt"/>
</dbReference>
<organism evidence="5 6">
    <name type="scientific">candidate division WOR-3 bacterium</name>
    <dbReference type="NCBI Taxonomy" id="2052148"/>
    <lineage>
        <taxon>Bacteria</taxon>
        <taxon>Bacteria division WOR-3</taxon>
    </lineage>
</organism>
<dbReference type="SUPFAM" id="SSF48452">
    <property type="entry name" value="TPR-like"/>
    <property type="match status" value="1"/>
</dbReference>
<dbReference type="PANTHER" id="PTHR12558">
    <property type="entry name" value="CELL DIVISION CYCLE 16,23,27"/>
    <property type="match status" value="1"/>
</dbReference>
<dbReference type="Pfam" id="PF07719">
    <property type="entry name" value="TPR_2"/>
    <property type="match status" value="1"/>
</dbReference>
<dbReference type="InterPro" id="IPR011990">
    <property type="entry name" value="TPR-like_helical_dom_sf"/>
</dbReference>
<dbReference type="InterPro" id="IPR036866">
    <property type="entry name" value="RibonucZ/Hydroxyglut_hydro"/>
</dbReference>
<dbReference type="Pfam" id="PF12706">
    <property type="entry name" value="Lactamase_B_2"/>
    <property type="match status" value="1"/>
</dbReference>
<keyword evidence="2 3" id="KW-0802">TPR repeat</keyword>
<evidence type="ECO:0000256" key="1">
    <source>
        <dbReference type="ARBA" id="ARBA00022737"/>
    </source>
</evidence>
<sequence>MPGKKPKGKKHKRGEGKIKGVSVLKKKSVLKDDTPQDEVAERLRRILNKGLRAYRHHNLGEAKRLFSEGKGGADDAGWERGADLFESALFIIEGRYERSIGLLESLVEDAGFSLLGYAYYFLGIGKKGVGDYEGAIDSLRFSLSDLEYDGIGESWEQMGIIYFEKSEFERAVRCFEEALADDNYDSPGFAYYTIGNANLEANNYEEALESYRKALSSPDFDTPGVAWDSMGLAYFKKGDFEKAINFYSKALATPNYETPGYAWFNMGVVYQRKELLEDALEYMIKARDWYRRHEPGRIERVEYFIRDIKQQKALRSKGLTKAAEEVKKISSLRATEPDDPVNRIMDILVENREKIPRYAARRGTGYRDILAILKGWSSFIPVEFYAEPCDFEHQLFQGGGYFLKVREKGIVIDPGVDFLVYFTREGFHIKEVDYVFVTRNHMEHSANLTGLADLYHQWRLYEPQRESDSSLDFYLNPATKREYEQKISKKLDTASIHRLAVRKTPYRLKDTARVDAFGTTYDPKGTARAVGFVMTAELENGEKRRIGYTSDTNYFRDLPRKLAKCDVILTHFSIAGPEGFEDTDSGEESLNYQGLRKLIEGTRAKLYVISKFWGARGDYRIEFIDKLLYDFSKKKRGVTIIPGDVGCMINLSDYGIRCSNCGAFVPYEDIEIQKPSGDFGKLAYVCRSCRNG</sequence>
<feature type="domain" description="Metallo-beta-lactamase" evidence="4">
    <location>
        <begin position="410"/>
        <end position="577"/>
    </location>
</feature>
<dbReference type="Proteomes" id="UP000630660">
    <property type="component" value="Unassembled WGS sequence"/>
</dbReference>
<name>A0A9D5QC52_UNCW3</name>
<dbReference type="SUPFAM" id="SSF56281">
    <property type="entry name" value="Metallo-hydrolase/oxidoreductase"/>
    <property type="match status" value="1"/>
</dbReference>